<sequence length="135" mass="15157">MKRLQRSPVSSHSLCMIHKFETTERKHSSRSSGLSMDGSLCVPVFSCVRDMPYSTVRPILCSILIFFIHTKSTVHLLKEGDPEFQKVLYFSSLFEWGLTSFGNGTFYGVKKPAFASMDKLSPSIGELMLLKILAS</sequence>
<comment type="caution">
    <text evidence="1">The sequence shown here is derived from an EMBL/GenBank/DDBJ whole genome shotgun (WGS) entry which is preliminary data.</text>
</comment>
<evidence type="ECO:0000313" key="2">
    <source>
        <dbReference type="Proteomes" id="UP000886998"/>
    </source>
</evidence>
<reference evidence="1" key="1">
    <citation type="submission" date="2020-08" db="EMBL/GenBank/DDBJ databases">
        <title>Multicomponent nature underlies the extraordinary mechanical properties of spider dragline silk.</title>
        <authorList>
            <person name="Kono N."/>
            <person name="Nakamura H."/>
            <person name="Mori M."/>
            <person name="Yoshida Y."/>
            <person name="Ohtoshi R."/>
            <person name="Malay A.D."/>
            <person name="Moran D.A.P."/>
            <person name="Tomita M."/>
            <person name="Numata K."/>
            <person name="Arakawa K."/>
        </authorList>
    </citation>
    <scope>NUCLEOTIDE SEQUENCE</scope>
</reference>
<evidence type="ECO:0000313" key="1">
    <source>
        <dbReference type="EMBL" id="GFY39651.1"/>
    </source>
</evidence>
<organism evidence="1 2">
    <name type="scientific">Trichonephila inaurata madagascariensis</name>
    <dbReference type="NCBI Taxonomy" id="2747483"/>
    <lineage>
        <taxon>Eukaryota</taxon>
        <taxon>Metazoa</taxon>
        <taxon>Ecdysozoa</taxon>
        <taxon>Arthropoda</taxon>
        <taxon>Chelicerata</taxon>
        <taxon>Arachnida</taxon>
        <taxon>Araneae</taxon>
        <taxon>Araneomorphae</taxon>
        <taxon>Entelegynae</taxon>
        <taxon>Araneoidea</taxon>
        <taxon>Nephilidae</taxon>
        <taxon>Trichonephila</taxon>
        <taxon>Trichonephila inaurata</taxon>
    </lineage>
</organism>
<keyword evidence="2" id="KW-1185">Reference proteome</keyword>
<accession>A0A8X6WTC8</accession>
<name>A0A8X6WTC8_9ARAC</name>
<protein>
    <submittedName>
        <fullName evidence="1">Uncharacterized protein</fullName>
    </submittedName>
</protein>
<proteinExistence type="predicted"/>
<dbReference type="EMBL" id="BMAV01001479">
    <property type="protein sequence ID" value="GFY39651.1"/>
    <property type="molecule type" value="Genomic_DNA"/>
</dbReference>
<gene>
    <name evidence="1" type="ORF">TNIN_301051</name>
</gene>
<dbReference type="Proteomes" id="UP000886998">
    <property type="component" value="Unassembled WGS sequence"/>
</dbReference>
<dbReference type="AlphaFoldDB" id="A0A8X6WTC8"/>